<evidence type="ECO:0000256" key="1">
    <source>
        <dbReference type="HAMAP-Rule" id="MF_02088"/>
    </source>
</evidence>
<feature type="transmembrane region" description="Helical" evidence="1">
    <location>
        <begin position="30"/>
        <end position="46"/>
    </location>
</feature>
<keyword evidence="1" id="KW-0472">Membrane</keyword>
<keyword evidence="1" id="KW-1133">Transmembrane helix</keyword>
<feature type="transmembrane region" description="Helical" evidence="1">
    <location>
        <begin position="85"/>
        <end position="104"/>
    </location>
</feature>
<dbReference type="Proteomes" id="UP000306477">
    <property type="component" value="Unassembled WGS sequence"/>
</dbReference>
<evidence type="ECO:0000313" key="3">
    <source>
        <dbReference type="Proteomes" id="UP000306477"/>
    </source>
</evidence>
<reference evidence="2 3" key="1">
    <citation type="journal article" date="2019" name="Indoor Air">
        <title>Impacts of indoor surface finishes on bacterial viability.</title>
        <authorList>
            <person name="Hu J."/>
            <person name="Maamar S.B."/>
            <person name="Glawe A.J."/>
            <person name="Gottel N."/>
            <person name="Gilbert J.A."/>
            <person name="Hartmann E.M."/>
        </authorList>
    </citation>
    <scope>NUCLEOTIDE SEQUENCE [LARGE SCALE GENOMIC DNA]</scope>
    <source>
        <strain evidence="2 3">AF060A6</strain>
    </source>
</reference>
<comment type="caution">
    <text evidence="2">The sequence shown here is derived from an EMBL/GenBank/DDBJ whole genome shotgun (WGS) entry which is preliminary data.</text>
</comment>
<dbReference type="InterPro" id="IPR003744">
    <property type="entry name" value="YhhQ"/>
</dbReference>
<dbReference type="GO" id="GO:0005886">
    <property type="term" value="C:plasma membrane"/>
    <property type="evidence" value="ECO:0007669"/>
    <property type="project" value="UniProtKB-SubCell"/>
</dbReference>
<accession>A0A4S3PZQ6</accession>
<comment type="function">
    <text evidence="1">Involved in the import of queuosine (Q) precursors, required for Q precursor salvage.</text>
</comment>
<protein>
    <recommendedName>
        <fullName evidence="1">Probable queuosine precursor transporter</fullName>
        <shortName evidence="1">Q precursor transporter</shortName>
    </recommendedName>
</protein>
<keyword evidence="1" id="KW-0812">Transmembrane</keyword>
<dbReference type="NCBIfam" id="TIGR00697">
    <property type="entry name" value="queuosine precursor transporter"/>
    <property type="match status" value="1"/>
</dbReference>
<feature type="transmembrane region" description="Helical" evidence="1">
    <location>
        <begin position="124"/>
        <end position="148"/>
    </location>
</feature>
<keyword evidence="1" id="KW-1003">Cell membrane</keyword>
<feature type="transmembrane region" description="Helical" evidence="1">
    <location>
        <begin position="52"/>
        <end position="73"/>
    </location>
</feature>
<comment type="subcellular location">
    <subcellularLocation>
        <location evidence="1">Cell membrane</location>
        <topology evidence="1">Multi-pass membrane protein</topology>
    </subcellularLocation>
</comment>
<name>A0A4S3PZQ6_9BACI</name>
<keyword evidence="1" id="KW-0813">Transport</keyword>
<dbReference type="OrthoDB" id="9805479at2"/>
<keyword evidence="3" id="KW-1185">Reference proteome</keyword>
<dbReference type="STRING" id="1033734.GCA_000285535_04028"/>
<feature type="transmembrane region" description="Helical" evidence="1">
    <location>
        <begin position="169"/>
        <end position="190"/>
    </location>
</feature>
<dbReference type="GO" id="GO:0022857">
    <property type="term" value="F:transmembrane transporter activity"/>
    <property type="evidence" value="ECO:0007669"/>
    <property type="project" value="UniProtKB-UniRule"/>
</dbReference>
<dbReference type="Pfam" id="PF02592">
    <property type="entry name" value="Vut_1"/>
    <property type="match status" value="1"/>
</dbReference>
<organism evidence="2 3">
    <name type="scientific">Bacillus timonensis</name>
    <dbReference type="NCBI Taxonomy" id="1033734"/>
    <lineage>
        <taxon>Bacteria</taxon>
        <taxon>Bacillati</taxon>
        <taxon>Bacillota</taxon>
        <taxon>Bacilli</taxon>
        <taxon>Bacillales</taxon>
        <taxon>Bacillaceae</taxon>
        <taxon>Bacillus</taxon>
    </lineage>
</organism>
<dbReference type="PANTHER" id="PTHR34300:SF2">
    <property type="entry name" value="QUEUOSINE PRECURSOR TRANSPORTER-RELATED"/>
    <property type="match status" value="1"/>
</dbReference>
<feature type="transmembrane region" description="Helical" evidence="1">
    <location>
        <begin position="196"/>
        <end position="218"/>
    </location>
</feature>
<dbReference type="AlphaFoldDB" id="A0A4S3PZQ6"/>
<gene>
    <name evidence="2" type="ORF">E1I69_02290</name>
</gene>
<dbReference type="HAMAP" id="MF_02088">
    <property type="entry name" value="Q_prec_transport"/>
    <property type="match status" value="1"/>
</dbReference>
<dbReference type="RefSeq" id="WP_136378014.1">
    <property type="nucleotide sequence ID" value="NZ_SLUB01000002.1"/>
</dbReference>
<evidence type="ECO:0000313" key="2">
    <source>
        <dbReference type="EMBL" id="THE15164.1"/>
    </source>
</evidence>
<sequence length="227" mass="25936">MYNEVLWFIFAIVNFILVLAIYRLFGKPGLFVWIGFSTVAANLQVVKTVELFGLTATLGNIMYGTSFLITDILNEKYGKEEAKKGVWLGFFTLIAMTIIMQFVLAFDPHEVDFAQGSLETIFGLLPRIALGSLLAFLISQYSDVMIYSKIKARFPKDNQLWIRNNGSTMISQLLDTLIFTSIAFIGVYPFDVWIQIFVTTYFIKWLVALIDTPFIYIARTFHKNKNA</sequence>
<feature type="transmembrane region" description="Helical" evidence="1">
    <location>
        <begin position="6"/>
        <end position="25"/>
    </location>
</feature>
<proteinExistence type="inferred from homology"/>
<dbReference type="PANTHER" id="PTHR34300">
    <property type="entry name" value="QUEUOSINE PRECURSOR TRANSPORTER-RELATED"/>
    <property type="match status" value="1"/>
</dbReference>
<comment type="similarity">
    <text evidence="1">Belongs to the vitamin uptake transporter (VUT/ECF) (TC 2.A.88) family. Q precursor transporter subfamily.</text>
</comment>
<dbReference type="EMBL" id="SLUB01000002">
    <property type="protein sequence ID" value="THE15164.1"/>
    <property type="molecule type" value="Genomic_DNA"/>
</dbReference>